<feature type="domain" description="SLH" evidence="4">
    <location>
        <begin position="696"/>
        <end position="759"/>
    </location>
</feature>
<feature type="compositionally biased region" description="Acidic residues" evidence="2">
    <location>
        <begin position="367"/>
        <end position="398"/>
    </location>
</feature>
<dbReference type="Gene3D" id="2.60.40.10">
    <property type="entry name" value="Immunoglobulins"/>
    <property type="match status" value="1"/>
</dbReference>
<feature type="signal peptide" evidence="3">
    <location>
        <begin position="1"/>
        <end position="33"/>
    </location>
</feature>
<name>A0A0A5GDG6_9BACI</name>
<dbReference type="InterPro" id="IPR001119">
    <property type="entry name" value="SLH_dom"/>
</dbReference>
<comment type="caution">
    <text evidence="5">The sequence shown here is derived from an EMBL/GenBank/DDBJ whole genome shotgun (WGS) entry which is preliminary data.</text>
</comment>
<feature type="chain" id="PRO_5002009701" description="SLH domain-containing protein" evidence="3">
    <location>
        <begin position="34"/>
        <end position="826"/>
    </location>
</feature>
<gene>
    <name evidence="5" type="ORF">N783_11160</name>
</gene>
<dbReference type="InterPro" id="IPR051465">
    <property type="entry name" value="Cell_Envelope_Struct_Comp"/>
</dbReference>
<dbReference type="Proteomes" id="UP000030403">
    <property type="component" value="Unassembled WGS sequence"/>
</dbReference>
<accession>A0A0A5GDG6</accession>
<dbReference type="PROSITE" id="PS51272">
    <property type="entry name" value="SLH"/>
    <property type="match status" value="3"/>
</dbReference>
<dbReference type="OrthoDB" id="663332at2"/>
<dbReference type="RefSeq" id="WP_027445379.1">
    <property type="nucleotide sequence ID" value="NZ_AULJ01000008.1"/>
</dbReference>
<evidence type="ECO:0000256" key="3">
    <source>
        <dbReference type="SAM" id="SignalP"/>
    </source>
</evidence>
<dbReference type="InterPro" id="IPR041498">
    <property type="entry name" value="Big_6"/>
</dbReference>
<reference evidence="5 6" key="1">
    <citation type="submission" date="2013-08" db="EMBL/GenBank/DDBJ databases">
        <authorList>
            <person name="Huang J."/>
            <person name="Wang G."/>
        </authorList>
    </citation>
    <scope>NUCLEOTIDE SEQUENCE [LARGE SCALE GENOMIC DNA]</scope>
    <source>
        <strain evidence="5 6">BH030004</strain>
    </source>
</reference>
<dbReference type="InterPro" id="IPR013783">
    <property type="entry name" value="Ig-like_fold"/>
</dbReference>
<organism evidence="5 6">
    <name type="scientific">Pontibacillus marinus BH030004 = DSM 16465</name>
    <dbReference type="NCBI Taxonomy" id="1385511"/>
    <lineage>
        <taxon>Bacteria</taxon>
        <taxon>Bacillati</taxon>
        <taxon>Bacillota</taxon>
        <taxon>Bacilli</taxon>
        <taxon>Bacillales</taxon>
        <taxon>Bacillaceae</taxon>
        <taxon>Pontibacillus</taxon>
    </lineage>
</organism>
<evidence type="ECO:0000256" key="1">
    <source>
        <dbReference type="ARBA" id="ARBA00022729"/>
    </source>
</evidence>
<keyword evidence="6" id="KW-1185">Reference proteome</keyword>
<feature type="domain" description="SLH" evidence="4">
    <location>
        <begin position="634"/>
        <end position="695"/>
    </location>
</feature>
<evidence type="ECO:0000256" key="2">
    <source>
        <dbReference type="SAM" id="MobiDB-lite"/>
    </source>
</evidence>
<dbReference type="STRING" id="1385511.GCA_000425225_00788"/>
<evidence type="ECO:0000313" key="6">
    <source>
        <dbReference type="Proteomes" id="UP000030403"/>
    </source>
</evidence>
<sequence>MKEKNLKPKLNSILATSLATSAVVSIPTGTVMAAENDYQDVQDLVDRLDGVYDNLSTEDGQALRNARDAFVNASDSTWTEIHAQITDNPLTEEEFKNFTTDLSEILYASNTNQLKTAIDTFLTEYDAEWFNTKLGVSVTSAEMLNLIATVETEALNLLQSSNNSYKSMLEAVFAGGEIDDTTMTLLLNAAYDKALTKLQDESFKYHDAYEQVNNKISLDKDGLIGVLTGLKNNSSISSNTIIEGQKSLIRAALAEVDNTAPVKPTVNAIDSNDTSISGTADKYSEIFIVDQNTGSVIHANPTYADANGNYSVTIPSQSAGTVLEVKAVDAAGNESAVETVTVTQASTGGNTGGNTGGGTPSGGDNGGSDDEPDNTEDEDGTEDSEEDTGDVDLDVDPADGEVIVDNDAVTVTKEKNEEGKTVVKVELNADEVAKGLEDKEPEQVKSIRVQIEKDNAEDIGEVSIPSNALNAVKEKNENAIVEVATDGASYKLPVNEVNTDELAKEFSEQLKEELGDEAAELTSDDVEISVQVNEVPEDDEQVVENVTQNNLRPVSKVIEFKVEARTKDGSKKKEIKRFKKYVEREIEGDQEFDMTHSTAVRLNDDGTFTAVPTLFDGTKATVKSMSNSKYTIVENDKTFSDIEDTWNQETIEKLASKYIIQGKLDGTYAPKDHIKRSEFTTLISRALGLVDEEVDFEGMFPDVKEGKWYANHVEAAVDAGIIQGREDGTFDPDSYVTRNETAAMIKRAMDFVSYDKSELNQDKEVTKYEDYDQIAKWSRDNVELLLQAEIMSGRGNGNFDPYGDINRAEMAKVLDEFLSFVKLING</sequence>
<feature type="domain" description="SLH" evidence="4">
    <location>
        <begin position="765"/>
        <end position="826"/>
    </location>
</feature>
<dbReference type="AlphaFoldDB" id="A0A0A5GDG6"/>
<dbReference type="Pfam" id="PF00395">
    <property type="entry name" value="SLH"/>
    <property type="match status" value="3"/>
</dbReference>
<dbReference type="PANTHER" id="PTHR43308:SF5">
    <property type="entry name" value="S-LAYER PROTEIN _ PEPTIDOGLYCAN ENDO-BETA-N-ACETYLGLUCOSAMINIDASE"/>
    <property type="match status" value="1"/>
</dbReference>
<dbReference type="Pfam" id="PF17936">
    <property type="entry name" value="Big_6"/>
    <property type="match status" value="1"/>
</dbReference>
<evidence type="ECO:0000259" key="4">
    <source>
        <dbReference type="PROSITE" id="PS51272"/>
    </source>
</evidence>
<protein>
    <recommendedName>
        <fullName evidence="4">SLH domain-containing protein</fullName>
    </recommendedName>
</protein>
<feature type="region of interest" description="Disordered" evidence="2">
    <location>
        <begin position="342"/>
        <end position="398"/>
    </location>
</feature>
<feature type="compositionally biased region" description="Gly residues" evidence="2">
    <location>
        <begin position="349"/>
        <end position="366"/>
    </location>
</feature>
<dbReference type="eggNOG" id="COG0366">
    <property type="taxonomic scope" value="Bacteria"/>
</dbReference>
<dbReference type="EMBL" id="AVPF01000003">
    <property type="protein sequence ID" value="KGX91266.1"/>
    <property type="molecule type" value="Genomic_DNA"/>
</dbReference>
<dbReference type="PANTHER" id="PTHR43308">
    <property type="entry name" value="OUTER MEMBRANE PROTEIN ALPHA-RELATED"/>
    <property type="match status" value="1"/>
</dbReference>
<proteinExistence type="predicted"/>
<evidence type="ECO:0000313" key="5">
    <source>
        <dbReference type="EMBL" id="KGX91266.1"/>
    </source>
</evidence>
<keyword evidence="1 3" id="KW-0732">Signal</keyword>